<evidence type="ECO:0000313" key="6">
    <source>
        <dbReference type="EMBL" id="KAG0145116.1"/>
    </source>
</evidence>
<dbReference type="EMBL" id="MU167282">
    <property type="protein sequence ID" value="KAG0145116.1"/>
    <property type="molecule type" value="Genomic_DNA"/>
</dbReference>
<dbReference type="Pfam" id="PF00501">
    <property type="entry name" value="AMP-binding"/>
    <property type="match status" value="1"/>
</dbReference>
<dbReference type="Gene3D" id="3.40.50.12780">
    <property type="entry name" value="N-terminal domain of ligase-like"/>
    <property type="match status" value="1"/>
</dbReference>
<sequence>MLDLSIDAVDLTPTVASLLLLHPLFTSTEGLPVAKTRQIWNAAGFYLRRLNTGAELVPVSLKRAFLARGVDVCVDYGPSETTVGVVSSLMTAEFFSENAPLDDIGRPTGSNEVYLLDENTQLVPFGAVGELCIGGAQVSPGYLDEKLNRSVFVEVDTLGSEGEEGSRIIYRTGDLARYLPQGTEGYGSIQYLGRKDCQVKVSGVRIELGEVECQLNRLVKHPDLRQILVDQTESEAGLVGFLHFYPHCTRLRPSPTEVENIQILIPTKPGWFESILESIHSSISDHLPGPMVPRSWMIISAIPLQVSGKTDRKLLKRLWQAHHQNPCPNSLASPAPRPTLDQVEEVASLAWRTALGLPIGYVLKLTDEFVRMGGDSIGLMKLVSEARRQGFSLAYGPLTSFGDFLDSLRRASNLRPSDSGVPYEPFELVNGPTRALWQAHLSDEHGILPETIEDLLPSSPAQVAILSCSIGTDLYYAQAVYNLDDLPGPPQAVAARLTALVKRHGMLRTRFFLPPSGTSIIQCILKPEHEQVAVEIIKVDDSASLENVIDSFIEQQRLAHRVHAWGQANVELRLFSQSGKFRLVWSMHHAISDGWTLDLLLHELASPSPLTTPVPNYGEFVKAWLVLAEDQEGEKHWRNVLSRTTPIRWPTSVCAPFRTELHVSGRWHTHGRLVTLGRVSGFTPALVGRVACAVGLAHWLGCTSSSEILMGVVRSGREIELGGGAMAEELRGCCVSVWPSVIGYERGQNLTELLKAERTAERVGRRVGGLGRVGGGAIEVLYTFQTGAGMGRGPERVRMPTRFAVSFEITPVIEDTKEVELQIEIYLDARFGTLEGERLVKEVVEALERVVQESGNGIGEEEEEEVLGEDRNDDAQVLRTSWAGVLGVDEFVVRAGSKFRNLGGDSIHLMRLVHRLGGLGYVIDGHEIGSWEDACFEQMVGRMRKV</sequence>
<evidence type="ECO:0000313" key="7">
    <source>
        <dbReference type="Proteomes" id="UP000886653"/>
    </source>
</evidence>
<comment type="caution">
    <text evidence="6">The sequence shown here is derived from an EMBL/GenBank/DDBJ whole genome shotgun (WGS) entry which is preliminary data.</text>
</comment>
<dbReference type="OrthoDB" id="416786at2759"/>
<dbReference type="PANTHER" id="PTHR45527">
    <property type="entry name" value="NONRIBOSOMAL PEPTIDE SYNTHETASE"/>
    <property type="match status" value="1"/>
</dbReference>
<keyword evidence="7" id="KW-1185">Reference proteome</keyword>
<dbReference type="InterPro" id="IPR023213">
    <property type="entry name" value="CAT-like_dom_sf"/>
</dbReference>
<keyword evidence="4" id="KW-0511">Multifunctional enzyme</keyword>
<dbReference type="Gene3D" id="3.30.559.30">
    <property type="entry name" value="Nonribosomal peptide synthetase, condensation domain"/>
    <property type="match status" value="1"/>
</dbReference>
<dbReference type="Pfam" id="PF00668">
    <property type="entry name" value="Condensation"/>
    <property type="match status" value="1"/>
</dbReference>
<dbReference type="Gene3D" id="3.30.559.10">
    <property type="entry name" value="Chloramphenicol acetyltransferase-like domain"/>
    <property type="match status" value="1"/>
</dbReference>
<evidence type="ECO:0000256" key="2">
    <source>
        <dbReference type="ARBA" id="ARBA00022553"/>
    </source>
</evidence>
<evidence type="ECO:0000259" key="5">
    <source>
        <dbReference type="PROSITE" id="PS50075"/>
    </source>
</evidence>
<evidence type="ECO:0000256" key="3">
    <source>
        <dbReference type="ARBA" id="ARBA00022598"/>
    </source>
</evidence>
<dbReference type="InterPro" id="IPR000873">
    <property type="entry name" value="AMP-dep_synth/lig_dom"/>
</dbReference>
<dbReference type="AlphaFoldDB" id="A0A9P6TAF0"/>
<dbReference type="SUPFAM" id="SSF47336">
    <property type="entry name" value="ACP-like"/>
    <property type="match status" value="2"/>
</dbReference>
<dbReference type="SUPFAM" id="SSF52777">
    <property type="entry name" value="CoA-dependent acyltransferases"/>
    <property type="match status" value="2"/>
</dbReference>
<dbReference type="Pfam" id="PF00550">
    <property type="entry name" value="PP-binding"/>
    <property type="match status" value="1"/>
</dbReference>
<feature type="domain" description="Carrier" evidence="5">
    <location>
        <begin position="869"/>
        <end position="946"/>
    </location>
</feature>
<dbReference type="InterPro" id="IPR036736">
    <property type="entry name" value="ACP-like_sf"/>
</dbReference>
<reference evidence="6" key="1">
    <citation type="submission" date="2013-11" db="EMBL/GenBank/DDBJ databases">
        <title>Genome sequence of the fusiform rust pathogen reveals effectors for host alternation and coevolution with pine.</title>
        <authorList>
            <consortium name="DOE Joint Genome Institute"/>
            <person name="Smith K."/>
            <person name="Pendleton A."/>
            <person name="Kubisiak T."/>
            <person name="Anderson C."/>
            <person name="Salamov A."/>
            <person name="Aerts A."/>
            <person name="Riley R."/>
            <person name="Clum A."/>
            <person name="Lindquist E."/>
            <person name="Ence D."/>
            <person name="Campbell M."/>
            <person name="Kronenberg Z."/>
            <person name="Feau N."/>
            <person name="Dhillon B."/>
            <person name="Hamelin R."/>
            <person name="Burleigh J."/>
            <person name="Smith J."/>
            <person name="Yandell M."/>
            <person name="Nelson C."/>
            <person name="Grigoriev I."/>
            <person name="Davis J."/>
        </authorList>
    </citation>
    <scope>NUCLEOTIDE SEQUENCE</scope>
    <source>
        <strain evidence="6">G11</strain>
    </source>
</reference>
<dbReference type="SUPFAM" id="SSF56801">
    <property type="entry name" value="Acetyl-CoA synthetase-like"/>
    <property type="match status" value="1"/>
</dbReference>
<keyword evidence="2" id="KW-0597">Phosphoprotein</keyword>
<dbReference type="InterPro" id="IPR001242">
    <property type="entry name" value="Condensation_dom"/>
</dbReference>
<accession>A0A9P6TAF0</accession>
<evidence type="ECO:0000256" key="4">
    <source>
        <dbReference type="ARBA" id="ARBA00023268"/>
    </source>
</evidence>
<protein>
    <recommendedName>
        <fullName evidence="5">Carrier domain-containing protein</fullName>
    </recommendedName>
</protein>
<dbReference type="PROSITE" id="PS50075">
    <property type="entry name" value="CARRIER"/>
    <property type="match status" value="1"/>
</dbReference>
<dbReference type="PANTHER" id="PTHR45527:SF1">
    <property type="entry name" value="FATTY ACID SYNTHASE"/>
    <property type="match status" value="1"/>
</dbReference>
<dbReference type="Gene3D" id="3.30.300.30">
    <property type="match status" value="1"/>
</dbReference>
<dbReference type="Proteomes" id="UP000886653">
    <property type="component" value="Unassembled WGS sequence"/>
</dbReference>
<dbReference type="GO" id="GO:0043041">
    <property type="term" value="P:amino acid activation for nonribosomal peptide biosynthetic process"/>
    <property type="evidence" value="ECO:0007669"/>
    <property type="project" value="TreeGrafter"/>
</dbReference>
<dbReference type="InterPro" id="IPR009081">
    <property type="entry name" value="PP-bd_ACP"/>
</dbReference>
<evidence type="ECO:0000256" key="1">
    <source>
        <dbReference type="ARBA" id="ARBA00022450"/>
    </source>
</evidence>
<dbReference type="InterPro" id="IPR006162">
    <property type="entry name" value="Ppantetheine_attach_site"/>
</dbReference>
<proteinExistence type="predicted"/>
<dbReference type="InterPro" id="IPR042099">
    <property type="entry name" value="ANL_N_sf"/>
</dbReference>
<dbReference type="InterPro" id="IPR045851">
    <property type="entry name" value="AMP-bd_C_sf"/>
</dbReference>
<dbReference type="GO" id="GO:0005737">
    <property type="term" value="C:cytoplasm"/>
    <property type="evidence" value="ECO:0007669"/>
    <property type="project" value="TreeGrafter"/>
</dbReference>
<organism evidence="6 7">
    <name type="scientific">Cronartium quercuum f. sp. fusiforme G11</name>
    <dbReference type="NCBI Taxonomy" id="708437"/>
    <lineage>
        <taxon>Eukaryota</taxon>
        <taxon>Fungi</taxon>
        <taxon>Dikarya</taxon>
        <taxon>Basidiomycota</taxon>
        <taxon>Pucciniomycotina</taxon>
        <taxon>Pucciniomycetes</taxon>
        <taxon>Pucciniales</taxon>
        <taxon>Coleosporiaceae</taxon>
        <taxon>Cronartium</taxon>
    </lineage>
</organism>
<keyword evidence="1" id="KW-0596">Phosphopantetheine</keyword>
<name>A0A9P6TAF0_9BASI</name>
<dbReference type="PROSITE" id="PS00012">
    <property type="entry name" value="PHOSPHOPANTETHEINE"/>
    <property type="match status" value="1"/>
</dbReference>
<gene>
    <name evidence="6" type="ORF">CROQUDRAFT_587064</name>
</gene>
<dbReference type="GO" id="GO:0016874">
    <property type="term" value="F:ligase activity"/>
    <property type="evidence" value="ECO:0007669"/>
    <property type="project" value="UniProtKB-KW"/>
</dbReference>
<dbReference type="Gene3D" id="1.10.1200.10">
    <property type="entry name" value="ACP-like"/>
    <property type="match status" value="2"/>
</dbReference>
<dbReference type="GO" id="GO:0031177">
    <property type="term" value="F:phosphopantetheine binding"/>
    <property type="evidence" value="ECO:0007669"/>
    <property type="project" value="TreeGrafter"/>
</dbReference>
<keyword evidence="3" id="KW-0436">Ligase</keyword>
<dbReference type="GO" id="GO:0044550">
    <property type="term" value="P:secondary metabolite biosynthetic process"/>
    <property type="evidence" value="ECO:0007669"/>
    <property type="project" value="TreeGrafter"/>
</dbReference>